<keyword evidence="3" id="KW-1185">Reference proteome</keyword>
<dbReference type="SUPFAM" id="SSF51556">
    <property type="entry name" value="Metallo-dependent hydrolases"/>
    <property type="match status" value="1"/>
</dbReference>
<dbReference type="GO" id="GO:0004038">
    <property type="term" value="F:allantoinase activity"/>
    <property type="evidence" value="ECO:0007669"/>
    <property type="project" value="TreeGrafter"/>
</dbReference>
<dbReference type="InterPro" id="IPR011059">
    <property type="entry name" value="Metal-dep_hydrolase_composite"/>
</dbReference>
<name>A0A396RLN0_9SPHN</name>
<dbReference type="PANTHER" id="PTHR43668:SF2">
    <property type="entry name" value="ALLANTOINASE"/>
    <property type="match status" value="1"/>
</dbReference>
<dbReference type="OrthoDB" id="9775759at2"/>
<feature type="domain" description="Amidohydrolase-related" evidence="1">
    <location>
        <begin position="104"/>
        <end position="391"/>
    </location>
</feature>
<dbReference type="InterPro" id="IPR050138">
    <property type="entry name" value="DHOase/Allantoinase_Hydrolase"/>
</dbReference>
<sequence length="392" mass="40426">MTVRLFTNARLVCPVAGVSQGGLLVRDGRIAEIGKVAAPSDAYTTDLAGATLAPGIVDIGVFAVDRAAFRAGGITRAATMPGVSGERDDDALSLHRIVPGLVGEDLFEMAAAKRRGAVAVSTGRSWIGDSGLMRRVMAYAAALDLPIVSHAEDAGLVGDAVATDGATATRLGLASAPAAAETMAVMRDLFLSEVTGARLHFRQVTTAGALDIIRAAKKGGAPVTCGITPAHLFLSDIAVEDFRTFAKLSPPLRSEADRQACLRAVADGTIDLICSGHDPKGPEDKRLPFAEAEAGASGAETLLALSLGLVRDGLITVDRLFALLAANPAKLIGVRAGTLEPGMPADLIVIDEGAPWRIDALRMQARAGNTPFDGLPTQGKVLQLMVGGKLVA</sequence>
<reference evidence="2 3" key="1">
    <citation type="submission" date="2018-08" db="EMBL/GenBank/DDBJ databases">
        <title>The multiple taxonomic identification of Sphingomonas gilva.</title>
        <authorList>
            <person name="Zhu D."/>
            <person name="Zheng S."/>
        </authorList>
    </citation>
    <scope>NUCLEOTIDE SEQUENCE [LARGE SCALE GENOMIC DNA]</scope>
    <source>
        <strain evidence="2 3">ZDH117</strain>
    </source>
</reference>
<comment type="caution">
    <text evidence="2">The sequence shown here is derived from an EMBL/GenBank/DDBJ whole genome shotgun (WGS) entry which is preliminary data.</text>
</comment>
<dbReference type="PANTHER" id="PTHR43668">
    <property type="entry name" value="ALLANTOINASE"/>
    <property type="match status" value="1"/>
</dbReference>
<gene>
    <name evidence="2" type="ORF">D1610_12975</name>
</gene>
<dbReference type="Gene3D" id="3.20.20.140">
    <property type="entry name" value="Metal-dependent hydrolases"/>
    <property type="match status" value="1"/>
</dbReference>
<dbReference type="RefSeq" id="WP_118864680.1">
    <property type="nucleotide sequence ID" value="NZ_QWLV01000006.1"/>
</dbReference>
<accession>A0A396RLN0</accession>
<dbReference type="InterPro" id="IPR032466">
    <property type="entry name" value="Metal_Hydrolase"/>
</dbReference>
<dbReference type="GO" id="GO:0006145">
    <property type="term" value="P:purine nucleobase catabolic process"/>
    <property type="evidence" value="ECO:0007669"/>
    <property type="project" value="TreeGrafter"/>
</dbReference>
<dbReference type="Pfam" id="PF01979">
    <property type="entry name" value="Amidohydro_1"/>
    <property type="match status" value="1"/>
</dbReference>
<organism evidence="2 3">
    <name type="scientific">Sphingomonas gilva</name>
    <dbReference type="NCBI Taxonomy" id="2305907"/>
    <lineage>
        <taxon>Bacteria</taxon>
        <taxon>Pseudomonadati</taxon>
        <taxon>Pseudomonadota</taxon>
        <taxon>Alphaproteobacteria</taxon>
        <taxon>Sphingomonadales</taxon>
        <taxon>Sphingomonadaceae</taxon>
        <taxon>Sphingomonas</taxon>
    </lineage>
</organism>
<evidence type="ECO:0000313" key="3">
    <source>
        <dbReference type="Proteomes" id="UP000266693"/>
    </source>
</evidence>
<protein>
    <submittedName>
        <fullName evidence="2">Dihydroorotase</fullName>
    </submittedName>
</protein>
<dbReference type="InterPro" id="IPR006680">
    <property type="entry name" value="Amidohydro-rel"/>
</dbReference>
<proteinExistence type="predicted"/>
<dbReference type="EMBL" id="QWLV01000006">
    <property type="protein sequence ID" value="RHW17099.1"/>
    <property type="molecule type" value="Genomic_DNA"/>
</dbReference>
<dbReference type="Proteomes" id="UP000266693">
    <property type="component" value="Unassembled WGS sequence"/>
</dbReference>
<dbReference type="SUPFAM" id="SSF51338">
    <property type="entry name" value="Composite domain of metallo-dependent hydrolases"/>
    <property type="match status" value="1"/>
</dbReference>
<evidence type="ECO:0000259" key="1">
    <source>
        <dbReference type="Pfam" id="PF01979"/>
    </source>
</evidence>
<dbReference type="GO" id="GO:0005737">
    <property type="term" value="C:cytoplasm"/>
    <property type="evidence" value="ECO:0007669"/>
    <property type="project" value="TreeGrafter"/>
</dbReference>
<dbReference type="AlphaFoldDB" id="A0A396RLN0"/>
<evidence type="ECO:0000313" key="2">
    <source>
        <dbReference type="EMBL" id="RHW17099.1"/>
    </source>
</evidence>